<dbReference type="PANTHER" id="PTHR21446:SF12">
    <property type="entry name" value="POTASSIUM CHANNEL TETRAMERIZATION DOMAIN CONTAINING 1"/>
    <property type="match status" value="1"/>
</dbReference>
<evidence type="ECO:0000259" key="4">
    <source>
        <dbReference type="Pfam" id="PF12012"/>
    </source>
</evidence>
<evidence type="ECO:0000313" key="5">
    <source>
        <dbReference type="EMBL" id="CAL4099089.1"/>
    </source>
</evidence>
<evidence type="ECO:0000256" key="2">
    <source>
        <dbReference type="ARBA" id="ARBA00022553"/>
    </source>
</evidence>
<dbReference type="InterPro" id="IPR021893">
    <property type="entry name" value="ZMYM2-like_C"/>
</dbReference>
<dbReference type="EMBL" id="CAXKWB010010748">
    <property type="protein sequence ID" value="CAL4099089.1"/>
    <property type="molecule type" value="Genomic_DNA"/>
</dbReference>
<keyword evidence="6" id="KW-1185">Reference proteome</keyword>
<dbReference type="InterPro" id="IPR052787">
    <property type="entry name" value="MAVS"/>
</dbReference>
<sequence length="494" mass="56604">CEDCGCKWTTTLAEVPVTIFIKDIDDYYKKLSNNLLEEVKPPMVLCVFRPSDRDIWDTAITLSCVAPRQNSPYNWRINHKQNGPAAASGCQIIPLRGNDLERRNEDNNPDQEMATIKPSKSENINPKEEIDIIKEEIDDENEEMIQDDSLGLLADEKKLKSDNDSKTVSEPGRFHRSTILDIQSVSEKRLVLVPKTKKQTTWGIGIFTAWLQERNKMRDFEHLSPAALDELLSTFYVEARQVSGEPYSKSGLRCIRAAIQRYLQGEPWNRTIVITKDHEFFCSNKILCGILKNMSAEGRDKTSHHPVESDDLIKLSESGVIGTDNPKSLQRLVWLSLALHFGHKRGAEGWRRMNKSTFVHSFDDEGKAILLYRNYEKQKNHQEDVNVASCSPETRVYARPGNRLCPVKAFNKYLSLLHPELDALWQRPNDKWQPKEDCYWYSRIPLGEKSLNSMLKKMSIEAGLSKVYTNHCLHVAANISCDKGKKCEKFRSLC</sequence>
<name>A0AAV2QSI7_MEGNR</name>
<reference evidence="5 6" key="1">
    <citation type="submission" date="2024-05" db="EMBL/GenBank/DDBJ databases">
        <authorList>
            <person name="Wallberg A."/>
        </authorList>
    </citation>
    <scope>NUCLEOTIDE SEQUENCE [LARGE SCALE GENOMIC DNA]</scope>
</reference>
<feature type="non-terminal residue" evidence="5">
    <location>
        <position position="1"/>
    </location>
</feature>
<accession>A0AAV2QSI7</accession>
<evidence type="ECO:0000256" key="3">
    <source>
        <dbReference type="ARBA" id="ARBA00022843"/>
    </source>
</evidence>
<comment type="caution">
    <text evidence="5">The sequence shown here is derived from an EMBL/GenBank/DDBJ whole genome shotgun (WGS) entry which is preliminary data.</text>
</comment>
<evidence type="ECO:0000256" key="1">
    <source>
        <dbReference type="ARBA" id="ARBA00022499"/>
    </source>
</evidence>
<feature type="domain" description="ZMYM2-like/QRICH1 C-terminal" evidence="4">
    <location>
        <begin position="316"/>
        <end position="458"/>
    </location>
</feature>
<dbReference type="Pfam" id="PF12012">
    <property type="entry name" value="DUF3504"/>
    <property type="match status" value="1"/>
</dbReference>
<dbReference type="Proteomes" id="UP001497623">
    <property type="component" value="Unassembled WGS sequence"/>
</dbReference>
<protein>
    <recommendedName>
        <fullName evidence="4">ZMYM2-like/QRICH1 C-terminal domain-containing protein</fullName>
    </recommendedName>
</protein>
<dbReference type="AlphaFoldDB" id="A0AAV2QSI7"/>
<evidence type="ECO:0000313" key="6">
    <source>
        <dbReference type="Proteomes" id="UP001497623"/>
    </source>
</evidence>
<keyword evidence="2" id="KW-0597">Phosphoprotein</keyword>
<proteinExistence type="predicted"/>
<keyword evidence="1" id="KW-1017">Isopeptide bond</keyword>
<organism evidence="5 6">
    <name type="scientific">Meganyctiphanes norvegica</name>
    <name type="common">Northern krill</name>
    <name type="synonym">Thysanopoda norvegica</name>
    <dbReference type="NCBI Taxonomy" id="48144"/>
    <lineage>
        <taxon>Eukaryota</taxon>
        <taxon>Metazoa</taxon>
        <taxon>Ecdysozoa</taxon>
        <taxon>Arthropoda</taxon>
        <taxon>Crustacea</taxon>
        <taxon>Multicrustacea</taxon>
        <taxon>Malacostraca</taxon>
        <taxon>Eumalacostraca</taxon>
        <taxon>Eucarida</taxon>
        <taxon>Euphausiacea</taxon>
        <taxon>Euphausiidae</taxon>
        <taxon>Meganyctiphanes</taxon>
    </lineage>
</organism>
<dbReference type="PANTHER" id="PTHR21446">
    <property type="entry name" value="DUF3504 DOMAIN-CONTAINING PROTEIN"/>
    <property type="match status" value="1"/>
</dbReference>
<keyword evidence="3" id="KW-0832">Ubl conjugation</keyword>
<gene>
    <name evidence="5" type="ORF">MNOR_LOCUS16397</name>
</gene>